<proteinExistence type="inferred from homology"/>
<name>A0A4R6UMC7_9BURK</name>
<dbReference type="InterPro" id="IPR010160">
    <property type="entry name" value="CRISPR-assoc_prot_Cmr5"/>
</dbReference>
<evidence type="ECO:0000256" key="2">
    <source>
        <dbReference type="ARBA" id="ARBA00006161"/>
    </source>
</evidence>
<keyword evidence="8" id="KW-1185">Reference proteome</keyword>
<evidence type="ECO:0000256" key="5">
    <source>
        <dbReference type="ARBA" id="ARBA00030001"/>
    </source>
</evidence>
<comment type="caution">
    <text evidence="7">The sequence shown here is derived from an EMBL/GenBank/DDBJ whole genome shotgun (WGS) entry which is preliminary data.</text>
</comment>
<dbReference type="Gene3D" id="1.10.520.30">
    <property type="entry name" value="AF1862-like domain"/>
    <property type="match status" value="1"/>
</dbReference>
<comment type="similarity">
    <text evidence="2">Belongs to the CRISPR system Cmr5 family.</text>
</comment>
<protein>
    <recommendedName>
        <fullName evidence="5">CRISPR type III-B/RAMP module-associated protein Cmr5</fullName>
    </recommendedName>
</protein>
<feature type="region of interest" description="Disordered" evidence="6">
    <location>
        <begin position="1"/>
        <end position="28"/>
    </location>
</feature>
<organism evidence="7 8">
    <name type="scientific">Tepidicella xavieri</name>
    <dbReference type="NCBI Taxonomy" id="360241"/>
    <lineage>
        <taxon>Bacteria</taxon>
        <taxon>Pseudomonadati</taxon>
        <taxon>Pseudomonadota</taxon>
        <taxon>Betaproteobacteria</taxon>
        <taxon>Burkholderiales</taxon>
        <taxon>Tepidicella</taxon>
    </lineage>
</organism>
<evidence type="ECO:0000313" key="8">
    <source>
        <dbReference type="Proteomes" id="UP000295510"/>
    </source>
</evidence>
<dbReference type="EMBL" id="SNYL01000003">
    <property type="protein sequence ID" value="TDQ44384.1"/>
    <property type="molecule type" value="Genomic_DNA"/>
</dbReference>
<evidence type="ECO:0000256" key="1">
    <source>
        <dbReference type="ARBA" id="ARBA00004496"/>
    </source>
</evidence>
<evidence type="ECO:0000256" key="3">
    <source>
        <dbReference type="ARBA" id="ARBA00022490"/>
    </source>
</evidence>
<dbReference type="SUPFAM" id="SSF158568">
    <property type="entry name" value="AF1862-like"/>
    <property type="match status" value="1"/>
</dbReference>
<keyword evidence="4" id="KW-0051">Antiviral defense</keyword>
<dbReference type="Proteomes" id="UP000295510">
    <property type="component" value="Unassembled WGS sequence"/>
</dbReference>
<evidence type="ECO:0000256" key="6">
    <source>
        <dbReference type="SAM" id="MobiDB-lite"/>
    </source>
</evidence>
<evidence type="ECO:0000256" key="4">
    <source>
        <dbReference type="ARBA" id="ARBA00023118"/>
    </source>
</evidence>
<sequence>MSTLSLKKPQPSATPPSATAGRMTLEQRRAQDAWQRAQRYTQEHVKIAKALPALIINSGLMQVLAFCHQKNDKHELVASDLRAWLQSRFPQLLRSSDFSTFMEALMQASPRDFQAVTAEAFAWLKWMRQMAAARVKGD</sequence>
<evidence type="ECO:0000313" key="7">
    <source>
        <dbReference type="EMBL" id="TDQ44384.1"/>
    </source>
</evidence>
<gene>
    <name evidence="7" type="ORF">DFR43_103128</name>
</gene>
<dbReference type="InterPro" id="IPR023101">
    <property type="entry name" value="AF1862-like_dom_sf"/>
</dbReference>
<keyword evidence="3" id="KW-0963">Cytoplasm</keyword>
<dbReference type="GO" id="GO:0005737">
    <property type="term" value="C:cytoplasm"/>
    <property type="evidence" value="ECO:0007669"/>
    <property type="project" value="UniProtKB-SubCell"/>
</dbReference>
<comment type="subcellular location">
    <subcellularLocation>
        <location evidence="1">Cytoplasm</location>
    </subcellularLocation>
</comment>
<dbReference type="GO" id="GO:0051607">
    <property type="term" value="P:defense response to virus"/>
    <property type="evidence" value="ECO:0007669"/>
    <property type="project" value="UniProtKB-KW"/>
</dbReference>
<accession>A0A4R6UMC7</accession>
<dbReference type="Pfam" id="PF09701">
    <property type="entry name" value="Cas_Cmr5"/>
    <property type="match status" value="1"/>
</dbReference>
<dbReference type="AlphaFoldDB" id="A0A4R6UMC7"/>
<reference evidence="7 8" key="1">
    <citation type="submission" date="2019-03" db="EMBL/GenBank/DDBJ databases">
        <title>Genomic Encyclopedia of Type Strains, Phase IV (KMG-IV): sequencing the most valuable type-strain genomes for metagenomic binning, comparative biology and taxonomic classification.</title>
        <authorList>
            <person name="Goeker M."/>
        </authorList>
    </citation>
    <scope>NUCLEOTIDE SEQUENCE [LARGE SCALE GENOMIC DNA]</scope>
    <source>
        <strain evidence="7 8">DSM 19605</strain>
    </source>
</reference>
<dbReference type="NCBIfam" id="TIGR01881">
    <property type="entry name" value="cas_Cmr5"/>
    <property type="match status" value="1"/>
</dbReference>